<evidence type="ECO:0000256" key="1">
    <source>
        <dbReference type="ARBA" id="ARBA00004651"/>
    </source>
</evidence>
<evidence type="ECO:0000256" key="6">
    <source>
        <dbReference type="ARBA" id="ARBA00023136"/>
    </source>
</evidence>
<dbReference type="RefSeq" id="WP_139256678.1">
    <property type="nucleotide sequence ID" value="NZ_FNPZ01000002.1"/>
</dbReference>
<dbReference type="OrthoDB" id="581198at2"/>
<gene>
    <name evidence="9" type="ORF">SAMN05216554_2308</name>
</gene>
<evidence type="ECO:0000256" key="4">
    <source>
        <dbReference type="ARBA" id="ARBA00022692"/>
    </source>
</evidence>
<name>A0A1H3Q447_9MICO</name>
<dbReference type="EMBL" id="FNPZ01000002">
    <property type="protein sequence ID" value="SDZ08274.1"/>
    <property type="molecule type" value="Genomic_DNA"/>
</dbReference>
<accession>A0A1H3Q447</accession>
<evidence type="ECO:0000256" key="8">
    <source>
        <dbReference type="SAM" id="Phobius"/>
    </source>
</evidence>
<feature type="transmembrane region" description="Helical" evidence="8">
    <location>
        <begin position="273"/>
        <end position="293"/>
    </location>
</feature>
<keyword evidence="3" id="KW-0808">Transferase</keyword>
<evidence type="ECO:0000256" key="5">
    <source>
        <dbReference type="ARBA" id="ARBA00022989"/>
    </source>
</evidence>
<sequence length="427" mass="46032">MLIRVRRLAARPVVLWAAFLATHLWLGYVGLTHPNLPFGDVTNVYLPWVQQSLDGFRLGIDGPWVYPILAFLPMLASMVLGPGLYGIGWMIMVTIANAAIFAFLITRSRPGTADGELRLTAAWWWLAFLLLLGPVSVGRIDIFTVDLVIAGLLVIRNRPAVAGVLLGLATWVKVWPAALIAAGIIAMRRRLRVAVGAVITLVGVAAGALAFGAGMNAFSFVSEQTGRGMQVESPASSLWMWLAFAGDHSRVYYDHEILTFQVTGPGSALAAKLMTPLLVVAVAAILVLAFFVVRSGAASTVVLPPLALALVTALIVFNKVGSPQFMVWLSAPIILGIVTQGRRFFVPAITAFVMAGLTQIIYPIAYDEVLGLDPLMLTVLTLRNLLTVCLLVLAVMMLWQSRKTSREVVEDAGGLFRSTFRGTVAGR</sequence>
<dbReference type="GO" id="GO:0016758">
    <property type="term" value="F:hexosyltransferase activity"/>
    <property type="evidence" value="ECO:0007669"/>
    <property type="project" value="InterPro"/>
</dbReference>
<organism evidence="9 10">
    <name type="scientific">Herbiconiux ginsengi</name>
    <dbReference type="NCBI Taxonomy" id="381665"/>
    <lineage>
        <taxon>Bacteria</taxon>
        <taxon>Bacillati</taxon>
        <taxon>Actinomycetota</taxon>
        <taxon>Actinomycetes</taxon>
        <taxon>Micrococcales</taxon>
        <taxon>Microbacteriaceae</taxon>
        <taxon>Herbiconiux</taxon>
    </lineage>
</organism>
<dbReference type="Pfam" id="PF09594">
    <property type="entry name" value="GT87"/>
    <property type="match status" value="1"/>
</dbReference>
<evidence type="ECO:0000313" key="10">
    <source>
        <dbReference type="Proteomes" id="UP000198891"/>
    </source>
</evidence>
<keyword evidence="6 8" id="KW-0472">Membrane</keyword>
<feature type="transmembrane region" description="Helical" evidence="8">
    <location>
        <begin position="193"/>
        <end position="213"/>
    </location>
</feature>
<comment type="similarity">
    <text evidence="7">Belongs to the glycosyltransferase 87 family.</text>
</comment>
<comment type="subcellular location">
    <subcellularLocation>
        <location evidence="1">Cell membrane</location>
        <topology evidence="1">Multi-pass membrane protein</topology>
    </subcellularLocation>
</comment>
<feature type="transmembrane region" description="Helical" evidence="8">
    <location>
        <begin position="160"/>
        <end position="186"/>
    </location>
</feature>
<dbReference type="STRING" id="381665.SAMN05216554_2308"/>
<evidence type="ECO:0000256" key="2">
    <source>
        <dbReference type="ARBA" id="ARBA00022475"/>
    </source>
</evidence>
<evidence type="ECO:0000256" key="3">
    <source>
        <dbReference type="ARBA" id="ARBA00022679"/>
    </source>
</evidence>
<feature type="transmembrane region" description="Helical" evidence="8">
    <location>
        <begin position="83"/>
        <end position="105"/>
    </location>
</feature>
<feature type="transmembrane region" description="Helical" evidence="8">
    <location>
        <begin position="300"/>
        <end position="317"/>
    </location>
</feature>
<feature type="transmembrane region" description="Helical" evidence="8">
    <location>
        <begin position="377"/>
        <end position="399"/>
    </location>
</feature>
<reference evidence="9 10" key="1">
    <citation type="submission" date="2016-10" db="EMBL/GenBank/DDBJ databases">
        <authorList>
            <person name="de Groot N.N."/>
        </authorList>
    </citation>
    <scope>NUCLEOTIDE SEQUENCE [LARGE SCALE GENOMIC DNA]</scope>
    <source>
        <strain evidence="9 10">CGMCC 4.3491</strain>
    </source>
</reference>
<keyword evidence="2" id="KW-1003">Cell membrane</keyword>
<feature type="transmembrane region" description="Helical" evidence="8">
    <location>
        <begin position="12"/>
        <end position="31"/>
    </location>
</feature>
<keyword evidence="4 8" id="KW-0812">Transmembrane</keyword>
<feature type="transmembrane region" description="Helical" evidence="8">
    <location>
        <begin position="344"/>
        <end position="365"/>
    </location>
</feature>
<keyword evidence="10" id="KW-1185">Reference proteome</keyword>
<dbReference type="AlphaFoldDB" id="A0A1H3Q447"/>
<keyword evidence="5 8" id="KW-1133">Transmembrane helix</keyword>
<protein>
    <recommendedName>
        <fullName evidence="11">DUF2029 domain-containing protein</fullName>
    </recommendedName>
</protein>
<dbReference type="InterPro" id="IPR018584">
    <property type="entry name" value="GT87"/>
</dbReference>
<dbReference type="GO" id="GO:0005886">
    <property type="term" value="C:plasma membrane"/>
    <property type="evidence" value="ECO:0007669"/>
    <property type="project" value="UniProtKB-SubCell"/>
</dbReference>
<evidence type="ECO:0000313" key="9">
    <source>
        <dbReference type="EMBL" id="SDZ08274.1"/>
    </source>
</evidence>
<evidence type="ECO:0000256" key="7">
    <source>
        <dbReference type="ARBA" id="ARBA00024033"/>
    </source>
</evidence>
<feature type="transmembrane region" description="Helical" evidence="8">
    <location>
        <begin position="117"/>
        <end position="140"/>
    </location>
</feature>
<proteinExistence type="inferred from homology"/>
<dbReference type="Proteomes" id="UP000198891">
    <property type="component" value="Unassembled WGS sequence"/>
</dbReference>
<evidence type="ECO:0008006" key="11">
    <source>
        <dbReference type="Google" id="ProtNLM"/>
    </source>
</evidence>
<feature type="transmembrane region" description="Helical" evidence="8">
    <location>
        <begin position="323"/>
        <end position="339"/>
    </location>
</feature>